<dbReference type="Proteomes" id="UP000321723">
    <property type="component" value="Unassembled WGS sequence"/>
</dbReference>
<evidence type="ECO:0000313" key="2">
    <source>
        <dbReference type="EMBL" id="GEL47711.1"/>
    </source>
</evidence>
<dbReference type="InterPro" id="IPR014942">
    <property type="entry name" value="AbiEii"/>
</dbReference>
<gene>
    <name evidence="2" type="ORF">CHO01_28270</name>
    <name evidence="3" type="ORF">HNR08_002029</name>
</gene>
<dbReference type="EMBL" id="JACHDN010000001">
    <property type="protein sequence ID" value="MBB5473293.1"/>
    <property type="molecule type" value="Genomic_DNA"/>
</dbReference>
<accession>A0A511FEP7</accession>
<sequence>MIDPQQRRLAAAALAVAGEHGFALAGGLALAAHGVGARPSDDIDLFTSNADPEAFATAVDAVHHALQSNGWPTEQHRRGPQYARLVVELTPGQHYELDLAVDYRTHPPVAVADIGPVLDVADAVGSKMTALYARGEARDYVDVRETVVSGRYTREQVLDLADQREVHPLDRSLLAERFRQAARLQEKDLAPYLTPADAAELRAWFTVWAGYLGDRAAGPARIAPAWGADPTRPPIAPQHNPNDLGPVL</sequence>
<evidence type="ECO:0000256" key="1">
    <source>
        <dbReference type="SAM" id="MobiDB-lite"/>
    </source>
</evidence>
<protein>
    <recommendedName>
        <fullName evidence="6">Nucleotidyl transferase AbiEii/AbiGii toxin family protein</fullName>
    </recommendedName>
</protein>
<comment type="caution">
    <text evidence="2">The sequence shown here is derived from an EMBL/GenBank/DDBJ whole genome shotgun (WGS) entry which is preliminary data.</text>
</comment>
<dbReference type="AlphaFoldDB" id="A0A511FEP7"/>
<evidence type="ECO:0000313" key="5">
    <source>
        <dbReference type="Proteomes" id="UP000564629"/>
    </source>
</evidence>
<dbReference type="EMBL" id="BJVQ01000045">
    <property type="protein sequence ID" value="GEL47711.1"/>
    <property type="molecule type" value="Genomic_DNA"/>
</dbReference>
<feature type="region of interest" description="Disordered" evidence="1">
    <location>
        <begin position="223"/>
        <end position="248"/>
    </location>
</feature>
<reference evidence="2 4" key="1">
    <citation type="submission" date="2019-07" db="EMBL/GenBank/DDBJ databases">
        <title>Whole genome shotgun sequence of Cellulomonas hominis NBRC 16055.</title>
        <authorList>
            <person name="Hosoyama A."/>
            <person name="Uohara A."/>
            <person name="Ohji S."/>
            <person name="Ichikawa N."/>
        </authorList>
    </citation>
    <scope>NUCLEOTIDE SEQUENCE [LARGE SCALE GENOMIC DNA]</scope>
    <source>
        <strain evidence="2 4">NBRC 16055</strain>
    </source>
</reference>
<reference evidence="3 5" key="2">
    <citation type="submission" date="2020-08" db="EMBL/GenBank/DDBJ databases">
        <title>Sequencing the genomes of 1000 actinobacteria strains.</title>
        <authorList>
            <person name="Klenk H.-P."/>
        </authorList>
    </citation>
    <scope>NUCLEOTIDE SEQUENCE [LARGE SCALE GENOMIC DNA]</scope>
    <source>
        <strain evidence="3 5">DSM 9581</strain>
    </source>
</reference>
<organism evidence="2 4">
    <name type="scientific">Cellulomonas hominis</name>
    <dbReference type="NCBI Taxonomy" id="156981"/>
    <lineage>
        <taxon>Bacteria</taxon>
        <taxon>Bacillati</taxon>
        <taxon>Actinomycetota</taxon>
        <taxon>Actinomycetes</taxon>
        <taxon>Micrococcales</taxon>
        <taxon>Cellulomonadaceae</taxon>
        <taxon>Cellulomonas</taxon>
    </lineage>
</organism>
<evidence type="ECO:0000313" key="4">
    <source>
        <dbReference type="Proteomes" id="UP000321723"/>
    </source>
</evidence>
<keyword evidence="4" id="KW-1185">Reference proteome</keyword>
<dbReference type="InterPro" id="IPR043519">
    <property type="entry name" value="NT_sf"/>
</dbReference>
<proteinExistence type="predicted"/>
<name>A0A511FEP7_9CELL</name>
<dbReference type="Proteomes" id="UP000564629">
    <property type="component" value="Unassembled WGS sequence"/>
</dbReference>
<evidence type="ECO:0008006" key="6">
    <source>
        <dbReference type="Google" id="ProtNLM"/>
    </source>
</evidence>
<dbReference type="SUPFAM" id="SSF81301">
    <property type="entry name" value="Nucleotidyltransferase"/>
    <property type="match status" value="1"/>
</dbReference>
<evidence type="ECO:0000313" key="3">
    <source>
        <dbReference type="EMBL" id="MBB5473293.1"/>
    </source>
</evidence>
<dbReference type="Pfam" id="PF08843">
    <property type="entry name" value="AbiEii"/>
    <property type="match status" value="1"/>
</dbReference>
<dbReference type="RefSeq" id="WP_183834993.1">
    <property type="nucleotide sequence ID" value="NZ_BJVQ01000045.1"/>
</dbReference>